<keyword evidence="1" id="KW-1133">Transmembrane helix</keyword>
<evidence type="ECO:0000313" key="2">
    <source>
        <dbReference type="EMBL" id="QYS87969.1"/>
    </source>
</evidence>
<keyword evidence="1" id="KW-0472">Membrane</keyword>
<dbReference type="KEGG" id="fdv:JJC05_08685"/>
<evidence type="ECO:0008006" key="3">
    <source>
        <dbReference type="Google" id="ProtNLM"/>
    </source>
</evidence>
<organism evidence="2">
    <name type="scientific">Flavobacterium columnare</name>
    <dbReference type="NCBI Taxonomy" id="996"/>
    <lineage>
        <taxon>Bacteria</taxon>
        <taxon>Pseudomonadati</taxon>
        <taxon>Bacteroidota</taxon>
        <taxon>Flavobacteriia</taxon>
        <taxon>Flavobacteriales</taxon>
        <taxon>Flavobacteriaceae</taxon>
        <taxon>Flavobacterium</taxon>
    </lineage>
</organism>
<dbReference type="Gene3D" id="2.60.40.1120">
    <property type="entry name" value="Carboxypeptidase-like, regulatory domain"/>
    <property type="match status" value="1"/>
</dbReference>
<accession>A0A8G0KT89</accession>
<protein>
    <recommendedName>
        <fullName evidence="3">Carboxypeptidase-like regulatory domain-containing protein</fullName>
    </recommendedName>
</protein>
<proteinExistence type="predicted"/>
<reference evidence="2" key="1">
    <citation type="submission" date="2020-12" db="EMBL/GenBank/DDBJ databases">
        <title>Genome sequencing of genetic groups of Flavobacterium columnare.</title>
        <authorList>
            <person name="Waldbieser G.C."/>
            <person name="Griffin M.J."/>
            <person name="LaFrentz B.R."/>
        </authorList>
    </citation>
    <scope>NUCLEOTIDE SEQUENCE</scope>
    <source>
        <strain evidence="2">90-106</strain>
    </source>
</reference>
<gene>
    <name evidence="2" type="ORF">JJC05_08685</name>
</gene>
<dbReference type="SUPFAM" id="SSF49464">
    <property type="entry name" value="Carboxypeptidase regulatory domain-like"/>
    <property type="match status" value="1"/>
</dbReference>
<evidence type="ECO:0000256" key="1">
    <source>
        <dbReference type="SAM" id="Phobius"/>
    </source>
</evidence>
<dbReference type="Proteomes" id="UP000824721">
    <property type="component" value="Chromosome"/>
</dbReference>
<feature type="transmembrane region" description="Helical" evidence="1">
    <location>
        <begin position="172"/>
        <end position="195"/>
    </location>
</feature>
<dbReference type="AlphaFoldDB" id="A0A8G0KT89"/>
<sequence length="198" mass="23102">MKAIFLYSTLFLNTFAWTQNTFQIKGGIKDINKRAISGLVTFTVKDFSETIATDSLGNFNFKITGDKLYLKVEAEGYTNYESDFKITKDIYINIILKQNPKINEIIINEDRRKTLFKNEKSILKLNIPQLNELPSLTGTLDVSKMLQLTPVFKIQVMLMAIYTLEEAMQDTLFLNIMMYRFMVLLIFLEYFPIIIRFI</sequence>
<dbReference type="InterPro" id="IPR008969">
    <property type="entry name" value="CarboxyPept-like_regulatory"/>
</dbReference>
<name>A0A8G0KT89_9FLAO</name>
<keyword evidence="1" id="KW-0812">Transmembrane</keyword>
<dbReference type="EMBL" id="CP067378">
    <property type="protein sequence ID" value="QYS87969.1"/>
    <property type="molecule type" value="Genomic_DNA"/>
</dbReference>